<keyword evidence="12" id="KW-1208">Phospholipid metabolism</keyword>
<keyword evidence="7 13" id="KW-0548">Nucleotidyltransferase</keyword>
<accession>A0ABD3F9W4</accession>
<proteinExistence type="inferred from homology"/>
<keyword evidence="11" id="KW-0594">Phospholipid biosynthesis</keyword>
<dbReference type="Pfam" id="PF01148">
    <property type="entry name" value="CTP_transf_1"/>
    <property type="match status" value="1"/>
</dbReference>
<feature type="transmembrane region" description="Helical" evidence="15">
    <location>
        <begin position="177"/>
        <end position="197"/>
    </location>
</feature>
<reference evidence="16 17" key="1">
    <citation type="submission" date="2024-09" db="EMBL/GenBank/DDBJ databases">
        <title>Genome sequencing and assembly of Phytophthora oleae, isolate VK10A, causative agent of rot of olive drupes.</title>
        <authorList>
            <person name="Conti Taguali S."/>
            <person name="Riolo M."/>
            <person name="La Spada F."/>
            <person name="Cacciola S.O."/>
            <person name="Dionisio G."/>
        </authorList>
    </citation>
    <scope>NUCLEOTIDE SEQUENCE [LARGE SCALE GENOMIC DNA]</scope>
    <source>
        <strain evidence="16 17">VK10A</strain>
    </source>
</reference>
<comment type="catalytic activity">
    <reaction evidence="13">
        <text>a 1,2-diacyl-sn-glycero-3-phosphate + CTP + H(+) = a CDP-1,2-diacyl-sn-glycerol + diphosphate</text>
        <dbReference type="Rhea" id="RHEA:16229"/>
        <dbReference type="ChEBI" id="CHEBI:15378"/>
        <dbReference type="ChEBI" id="CHEBI:33019"/>
        <dbReference type="ChEBI" id="CHEBI:37563"/>
        <dbReference type="ChEBI" id="CHEBI:58332"/>
        <dbReference type="ChEBI" id="CHEBI:58608"/>
        <dbReference type="EC" id="2.7.7.41"/>
    </reaction>
</comment>
<evidence type="ECO:0000313" key="17">
    <source>
        <dbReference type="Proteomes" id="UP001632037"/>
    </source>
</evidence>
<dbReference type="PANTHER" id="PTHR46382:SF1">
    <property type="entry name" value="PHOSPHATIDATE CYTIDYLYLTRANSFERASE"/>
    <property type="match status" value="1"/>
</dbReference>
<organism evidence="16 17">
    <name type="scientific">Phytophthora oleae</name>
    <dbReference type="NCBI Taxonomy" id="2107226"/>
    <lineage>
        <taxon>Eukaryota</taxon>
        <taxon>Sar</taxon>
        <taxon>Stramenopiles</taxon>
        <taxon>Oomycota</taxon>
        <taxon>Peronosporomycetes</taxon>
        <taxon>Peronosporales</taxon>
        <taxon>Peronosporaceae</taxon>
        <taxon>Phytophthora</taxon>
    </lineage>
</organism>
<sequence>MTNSPTDWNCSGDTQSTTEIVRMNSSPRSPQESFPYSEDPTMAETRSRSEGPSWRLKCVHPFRHNVVQRIVSAVVLVPLVTTFLWLSPAFAATTVCSFATSVCSYEYAWLATRIRLRILAGWQKFEELSTRPGTDASDHDNEHQDCVDTDEARSQDEVLERCAVTNLALRFCRGNNCLAAFCGAVVVCIVSSTAFVLTDEWLHELRSTELYKYRWQFPVASGFVAGLCACMAPDWQFAVVTLINYLMLVLLVMHSAACATVPGFCNFVIMRRQIFLSGVTVILLFRFASARNRIEAFVAFMLDVLGLVYVLGPLSVIVAFVDDNNRSLFRKLLIALLYVVWASDTGAYIVGKALAYFKYPYYHPLAPHLSKTKDYEGTLGAIIFGVVAMASASAILDLPGSVATQVGYTVVAVIFGRLGDLFESMLKRAAGVKDSGTLIPGHGGVLDRIDALMFATIVFSRYYGLRF</sequence>
<feature type="region of interest" description="Disordered" evidence="14">
    <location>
        <begin position="131"/>
        <end position="152"/>
    </location>
</feature>
<evidence type="ECO:0000256" key="11">
    <source>
        <dbReference type="ARBA" id="ARBA00023209"/>
    </source>
</evidence>
<feature type="transmembrane region" description="Helical" evidence="15">
    <location>
        <begin position="378"/>
        <end position="396"/>
    </location>
</feature>
<keyword evidence="6 13" id="KW-0812">Transmembrane</keyword>
<feature type="transmembrane region" description="Helical" evidence="15">
    <location>
        <begin position="333"/>
        <end position="357"/>
    </location>
</feature>
<evidence type="ECO:0000256" key="1">
    <source>
        <dbReference type="ARBA" id="ARBA00004651"/>
    </source>
</evidence>
<evidence type="ECO:0000256" key="5">
    <source>
        <dbReference type="ARBA" id="ARBA00022679"/>
    </source>
</evidence>
<feature type="compositionally biased region" description="Polar residues" evidence="14">
    <location>
        <begin position="1"/>
        <end position="34"/>
    </location>
</feature>
<evidence type="ECO:0000313" key="16">
    <source>
        <dbReference type="EMBL" id="KAL3661819.1"/>
    </source>
</evidence>
<feature type="compositionally biased region" description="Basic and acidic residues" evidence="14">
    <location>
        <begin position="136"/>
        <end position="152"/>
    </location>
</feature>
<keyword evidence="8 15" id="KW-1133">Transmembrane helix</keyword>
<keyword evidence="10 15" id="KW-0472">Membrane</keyword>
<dbReference type="GO" id="GO:0008654">
    <property type="term" value="P:phospholipid biosynthetic process"/>
    <property type="evidence" value="ECO:0007669"/>
    <property type="project" value="UniProtKB-KW"/>
</dbReference>
<feature type="transmembrane region" description="Helical" evidence="15">
    <location>
        <begin position="300"/>
        <end position="321"/>
    </location>
</feature>
<evidence type="ECO:0000256" key="8">
    <source>
        <dbReference type="ARBA" id="ARBA00022989"/>
    </source>
</evidence>
<evidence type="ECO:0000256" key="4">
    <source>
        <dbReference type="ARBA" id="ARBA00022516"/>
    </source>
</evidence>
<dbReference type="AlphaFoldDB" id="A0ABD3F9W4"/>
<evidence type="ECO:0000256" key="3">
    <source>
        <dbReference type="ARBA" id="ARBA00022475"/>
    </source>
</evidence>
<dbReference type="GO" id="GO:0004605">
    <property type="term" value="F:phosphatidate cytidylyltransferase activity"/>
    <property type="evidence" value="ECO:0007669"/>
    <property type="project" value="UniProtKB-EC"/>
</dbReference>
<evidence type="ECO:0000256" key="6">
    <source>
        <dbReference type="ARBA" id="ARBA00022692"/>
    </source>
</evidence>
<feature type="transmembrane region" description="Helical" evidence="15">
    <location>
        <begin position="270"/>
        <end position="288"/>
    </location>
</feature>
<feature type="transmembrane region" description="Helical" evidence="15">
    <location>
        <begin position="242"/>
        <end position="264"/>
    </location>
</feature>
<evidence type="ECO:0000256" key="13">
    <source>
        <dbReference type="RuleBase" id="RU003938"/>
    </source>
</evidence>
<keyword evidence="17" id="KW-1185">Reference proteome</keyword>
<feature type="transmembrane region" description="Helical" evidence="15">
    <location>
        <begin position="91"/>
        <end position="110"/>
    </location>
</feature>
<evidence type="ECO:0000256" key="9">
    <source>
        <dbReference type="ARBA" id="ARBA00023098"/>
    </source>
</evidence>
<dbReference type="Proteomes" id="UP001632037">
    <property type="component" value="Unassembled WGS sequence"/>
</dbReference>
<protein>
    <recommendedName>
        <fullName evidence="13">Phosphatidate cytidylyltransferase</fullName>
        <ecNumber evidence="13">2.7.7.41</ecNumber>
    </recommendedName>
</protein>
<comment type="pathway">
    <text evidence="13">Phospholipid metabolism; CDP-diacylglycerol biosynthesis; CDP-diacylglycerol from sn-glycerol 3-phosphate: step 3/3.</text>
</comment>
<comment type="similarity">
    <text evidence="2 13">Belongs to the CDS family.</text>
</comment>
<name>A0ABD3F9W4_9STRA</name>
<dbReference type="EC" id="2.7.7.41" evidence="13"/>
<feature type="transmembrane region" description="Helical" evidence="15">
    <location>
        <begin position="66"/>
        <end position="85"/>
    </location>
</feature>
<feature type="region of interest" description="Disordered" evidence="14">
    <location>
        <begin position="1"/>
        <end position="49"/>
    </location>
</feature>
<keyword evidence="4" id="KW-0444">Lipid biosynthesis</keyword>
<keyword evidence="3" id="KW-1003">Cell membrane</keyword>
<dbReference type="InterPro" id="IPR000374">
    <property type="entry name" value="PC_trans"/>
</dbReference>
<keyword evidence="9" id="KW-0443">Lipid metabolism</keyword>
<dbReference type="PROSITE" id="PS01315">
    <property type="entry name" value="CDS"/>
    <property type="match status" value="1"/>
</dbReference>
<dbReference type="EMBL" id="JBIMZQ010000034">
    <property type="protein sequence ID" value="KAL3661819.1"/>
    <property type="molecule type" value="Genomic_DNA"/>
</dbReference>
<comment type="subcellular location">
    <subcellularLocation>
        <location evidence="1">Cell membrane</location>
        <topology evidence="1">Multi-pass membrane protein</topology>
    </subcellularLocation>
</comment>
<evidence type="ECO:0000256" key="15">
    <source>
        <dbReference type="SAM" id="Phobius"/>
    </source>
</evidence>
<dbReference type="PANTHER" id="PTHR46382">
    <property type="entry name" value="PHOSPHATIDATE CYTIDYLYLTRANSFERASE"/>
    <property type="match status" value="1"/>
</dbReference>
<feature type="transmembrane region" description="Helical" evidence="15">
    <location>
        <begin position="217"/>
        <end position="235"/>
    </location>
</feature>
<evidence type="ECO:0000256" key="7">
    <source>
        <dbReference type="ARBA" id="ARBA00022695"/>
    </source>
</evidence>
<feature type="transmembrane region" description="Helical" evidence="15">
    <location>
        <begin position="402"/>
        <end position="419"/>
    </location>
</feature>
<evidence type="ECO:0000256" key="12">
    <source>
        <dbReference type="ARBA" id="ARBA00023264"/>
    </source>
</evidence>
<comment type="caution">
    <text evidence="16">The sequence shown here is derived from an EMBL/GenBank/DDBJ whole genome shotgun (WGS) entry which is preliminary data.</text>
</comment>
<evidence type="ECO:0000256" key="14">
    <source>
        <dbReference type="SAM" id="MobiDB-lite"/>
    </source>
</evidence>
<keyword evidence="5 13" id="KW-0808">Transferase</keyword>
<evidence type="ECO:0000256" key="2">
    <source>
        <dbReference type="ARBA" id="ARBA00010185"/>
    </source>
</evidence>
<dbReference type="GO" id="GO:0005886">
    <property type="term" value="C:plasma membrane"/>
    <property type="evidence" value="ECO:0007669"/>
    <property type="project" value="UniProtKB-SubCell"/>
</dbReference>
<evidence type="ECO:0000256" key="10">
    <source>
        <dbReference type="ARBA" id="ARBA00023136"/>
    </source>
</evidence>
<gene>
    <name evidence="16" type="ORF">V7S43_013113</name>
</gene>